<evidence type="ECO:0000313" key="8">
    <source>
        <dbReference type="Proteomes" id="UP000697995"/>
    </source>
</evidence>
<dbReference type="PANTHER" id="PTHR24221:SF261">
    <property type="entry name" value="GLUTATHIONE_L-CYSTEINE TRANSPORT SYSTEM ATP-BINDING_PERMEASE PROTEIN CYDD"/>
    <property type="match status" value="1"/>
</dbReference>
<keyword evidence="2 5" id="KW-0812">Transmembrane</keyword>
<feature type="transmembrane region" description="Helical" evidence="5">
    <location>
        <begin position="277"/>
        <end position="297"/>
    </location>
</feature>
<dbReference type="InterPro" id="IPR039421">
    <property type="entry name" value="Type_1_exporter"/>
</dbReference>
<accession>A0ABS1D4A1</accession>
<evidence type="ECO:0000256" key="1">
    <source>
        <dbReference type="ARBA" id="ARBA00004651"/>
    </source>
</evidence>
<feature type="domain" description="ABC transmembrane type-1" evidence="6">
    <location>
        <begin position="31"/>
        <end position="305"/>
    </location>
</feature>
<dbReference type="InterPro" id="IPR036640">
    <property type="entry name" value="ABC1_TM_sf"/>
</dbReference>
<protein>
    <submittedName>
        <fullName evidence="7">Thiol reductant ABC exporter subunit CydD</fullName>
    </submittedName>
</protein>
<dbReference type="CDD" id="cd18584">
    <property type="entry name" value="ABC_6TM_AarD_CydD"/>
    <property type="match status" value="1"/>
</dbReference>
<organism evidence="7 8">
    <name type="scientific">Paracraurococcus ruber</name>
    <dbReference type="NCBI Taxonomy" id="77675"/>
    <lineage>
        <taxon>Bacteria</taxon>
        <taxon>Pseudomonadati</taxon>
        <taxon>Pseudomonadota</taxon>
        <taxon>Alphaproteobacteria</taxon>
        <taxon>Acetobacterales</taxon>
        <taxon>Roseomonadaceae</taxon>
        <taxon>Paracraurococcus</taxon>
    </lineage>
</organism>
<dbReference type="Pfam" id="PF00664">
    <property type="entry name" value="ABC_membrane"/>
    <property type="match status" value="1"/>
</dbReference>
<sequence>MDSPQAGRDGAARALLRRETRALRRQVLPPILFGAGALLAAIGGAWLVAGLLATLLGHGASGWGALAAAAALAVLGAGLALAQERAQLAAGEAARARLRDAAFARLLALGPADASGVGDRASLVVDRVEVLDGYFARWIPAAALAMLGPPLVCAAVAWADAGSGVILGLAGLLYPVAMALTGIGAAQASRRQFEALGRLSGRFLDRMRGLPTLVLFNRQEAEAEALGTAATELRGHTMKVLRVAFLSGTALELLAGGVLACLAWRHRDLLGGGADPTAAIFSLLMVPAFFAPLRGFAAAYQDRLQAAGAASALAPLLEAGEPEGLRLEAIPPRVVVTFTDVRLSYDPARPPALDGLSFRANSGETLVLAGPSGAGKSSVLRILMGFARPEAGRVAINGQDALALRPEELRRLSAYVGQTPHLFRATLRENIRFARPDATAGQVEAAARAARVLDFAEALPDGLDTLVGEGG</sequence>
<evidence type="ECO:0000256" key="2">
    <source>
        <dbReference type="ARBA" id="ARBA00022692"/>
    </source>
</evidence>
<reference evidence="7 8" key="1">
    <citation type="journal article" date="2020" name="Microorganisms">
        <title>Osmotic Adaptation and Compatible Solute Biosynthesis of Phototrophic Bacteria as Revealed from Genome Analyses.</title>
        <authorList>
            <person name="Imhoff J.F."/>
            <person name="Rahn T."/>
            <person name="Kunzel S."/>
            <person name="Keller A."/>
            <person name="Neulinger S.C."/>
        </authorList>
    </citation>
    <scope>NUCLEOTIDE SEQUENCE [LARGE SCALE GENOMIC DNA]</scope>
    <source>
        <strain evidence="7 8">DSM 15382</strain>
    </source>
</reference>
<dbReference type="InterPro" id="IPR011527">
    <property type="entry name" value="ABC1_TM_dom"/>
</dbReference>
<dbReference type="Gene3D" id="3.40.50.300">
    <property type="entry name" value="P-loop containing nucleotide triphosphate hydrolases"/>
    <property type="match status" value="1"/>
</dbReference>
<evidence type="ECO:0000313" key="7">
    <source>
        <dbReference type="EMBL" id="MBK1661691.1"/>
    </source>
</evidence>
<evidence type="ECO:0000256" key="5">
    <source>
        <dbReference type="SAM" id="Phobius"/>
    </source>
</evidence>
<keyword evidence="3 5" id="KW-1133">Transmembrane helix</keyword>
<dbReference type="InterPro" id="IPR027417">
    <property type="entry name" value="P-loop_NTPase"/>
</dbReference>
<dbReference type="Gene3D" id="1.20.1560.10">
    <property type="entry name" value="ABC transporter type 1, transmembrane domain"/>
    <property type="match status" value="1"/>
</dbReference>
<feature type="transmembrane region" description="Helical" evidence="5">
    <location>
        <begin position="165"/>
        <end position="186"/>
    </location>
</feature>
<dbReference type="RefSeq" id="WP_200306385.1">
    <property type="nucleotide sequence ID" value="NZ_NRSG01000350.1"/>
</dbReference>
<keyword evidence="4 5" id="KW-0472">Membrane</keyword>
<dbReference type="PANTHER" id="PTHR24221">
    <property type="entry name" value="ATP-BINDING CASSETTE SUB-FAMILY B"/>
    <property type="match status" value="1"/>
</dbReference>
<feature type="transmembrane region" description="Helical" evidence="5">
    <location>
        <begin position="27"/>
        <end position="56"/>
    </location>
</feature>
<dbReference type="InterPro" id="IPR003439">
    <property type="entry name" value="ABC_transporter-like_ATP-bd"/>
</dbReference>
<evidence type="ECO:0000256" key="4">
    <source>
        <dbReference type="ARBA" id="ARBA00023136"/>
    </source>
</evidence>
<feature type="transmembrane region" description="Helical" evidence="5">
    <location>
        <begin position="62"/>
        <end position="82"/>
    </location>
</feature>
<name>A0ABS1D4A1_9PROT</name>
<gene>
    <name evidence="7" type="ORF">CKO45_26145</name>
</gene>
<proteinExistence type="predicted"/>
<feature type="transmembrane region" description="Helical" evidence="5">
    <location>
        <begin position="138"/>
        <end position="159"/>
    </location>
</feature>
<dbReference type="SUPFAM" id="SSF90123">
    <property type="entry name" value="ABC transporter transmembrane region"/>
    <property type="match status" value="1"/>
</dbReference>
<dbReference type="EMBL" id="NRSG01000350">
    <property type="protein sequence ID" value="MBK1661691.1"/>
    <property type="molecule type" value="Genomic_DNA"/>
</dbReference>
<feature type="non-terminal residue" evidence="7">
    <location>
        <position position="471"/>
    </location>
</feature>
<comment type="caution">
    <text evidence="7">The sequence shown here is derived from an EMBL/GenBank/DDBJ whole genome shotgun (WGS) entry which is preliminary data.</text>
</comment>
<dbReference type="SUPFAM" id="SSF52540">
    <property type="entry name" value="P-loop containing nucleoside triphosphate hydrolases"/>
    <property type="match status" value="1"/>
</dbReference>
<keyword evidence="8" id="KW-1185">Reference proteome</keyword>
<dbReference type="PROSITE" id="PS50929">
    <property type="entry name" value="ABC_TM1F"/>
    <property type="match status" value="1"/>
</dbReference>
<evidence type="ECO:0000256" key="3">
    <source>
        <dbReference type="ARBA" id="ARBA00022989"/>
    </source>
</evidence>
<evidence type="ECO:0000259" key="6">
    <source>
        <dbReference type="PROSITE" id="PS50929"/>
    </source>
</evidence>
<comment type="subcellular location">
    <subcellularLocation>
        <location evidence="1">Cell membrane</location>
        <topology evidence="1">Multi-pass membrane protein</topology>
    </subcellularLocation>
</comment>
<dbReference type="Pfam" id="PF00005">
    <property type="entry name" value="ABC_tran"/>
    <property type="match status" value="1"/>
</dbReference>
<feature type="transmembrane region" description="Helical" evidence="5">
    <location>
        <begin position="243"/>
        <end position="265"/>
    </location>
</feature>
<dbReference type="Proteomes" id="UP000697995">
    <property type="component" value="Unassembled WGS sequence"/>
</dbReference>